<name>A0A8S3X942_PARAO</name>
<keyword evidence="5" id="KW-1185">Reference proteome</keyword>
<protein>
    <submittedName>
        <fullName evidence="4">(apollo) hypothetical protein</fullName>
    </submittedName>
</protein>
<gene>
    <name evidence="4" type="ORF">PAPOLLO_LOCUS13708</name>
</gene>
<feature type="compositionally biased region" description="Polar residues" evidence="1">
    <location>
        <begin position="93"/>
        <end position="107"/>
    </location>
</feature>
<dbReference type="Pfam" id="PF13843">
    <property type="entry name" value="DDE_Tnp_1_7"/>
    <property type="match status" value="2"/>
</dbReference>
<feature type="domain" description="PiggyBac transposable element-derived protein" evidence="3">
    <location>
        <begin position="167"/>
        <end position="221"/>
    </location>
</feature>
<feature type="domain" description="HTH psq-type" evidence="2">
    <location>
        <begin position="594"/>
        <end position="633"/>
    </location>
</feature>
<dbReference type="PANTHER" id="PTHR47272:SF1">
    <property type="entry name" value="PIGGYBAC TRANSPOSABLE ELEMENT-DERIVED PROTEIN 3-LIKE"/>
    <property type="match status" value="1"/>
</dbReference>
<feature type="domain" description="PiggyBac transposable element-derived protein" evidence="3">
    <location>
        <begin position="234"/>
        <end position="488"/>
    </location>
</feature>
<dbReference type="EMBL" id="CAJQZP010000945">
    <property type="protein sequence ID" value="CAG5000363.1"/>
    <property type="molecule type" value="Genomic_DNA"/>
</dbReference>
<dbReference type="OrthoDB" id="123207at2759"/>
<accession>A0A8S3X942</accession>
<reference evidence="4" key="1">
    <citation type="submission" date="2021-04" db="EMBL/GenBank/DDBJ databases">
        <authorList>
            <person name="Tunstrom K."/>
        </authorList>
    </citation>
    <scope>NUCLEOTIDE SEQUENCE</scope>
</reference>
<dbReference type="PANTHER" id="PTHR47272">
    <property type="entry name" value="DDE_TNP_1_7 DOMAIN-CONTAINING PROTEIN"/>
    <property type="match status" value="1"/>
</dbReference>
<evidence type="ECO:0000259" key="2">
    <source>
        <dbReference type="Pfam" id="PF05225"/>
    </source>
</evidence>
<evidence type="ECO:0000313" key="5">
    <source>
        <dbReference type="Proteomes" id="UP000691718"/>
    </source>
</evidence>
<feature type="compositionally biased region" description="Low complexity" evidence="1">
    <location>
        <begin position="81"/>
        <end position="92"/>
    </location>
</feature>
<sequence length="697" mass="80050">MSRWKNLNSDDIQQFLEIPSGSEDDLELSDEDSDDDLIRIQDLVLNEVEMCPEVLQDDFFDENVSIPSPRSSSSMLVIQPTSSSSNTANVASQPSTCRQVNPRSSRVASRPQAVPTPRIISPSPQPVRPARPKPKREYIWRKMDFQLPDTTFTGVDVLEQPYTTFETPLQYFLHFFDDDLLDHIAEESTKYSIQKDCSKPVLVTKTELKKYLGICLLLGEESQDTTDFSVLETLIKKCQTVPKRETLSVDEQMCATKACNFLRQYLPNKPHKWGYKLLVLCDDKGFAYDFEIYSGAENDPELRLPDECDLGASSNIVVRLCRSVPRNQNYKIFFDNYYTSPEFISYLAKKGIHTLGTVNKGRMGMTLKMPSQKELTAAKRPRGYSEGWVATVDAVPVSAVLWRDSKSVVLASSFVGEQPKYKAKRFCKKRQQYTEVNAPNIIGHYNRHMGGVDLLDSFIGKHKIKMRTRKWYMRIFYHLLDVMLINSWLLYKRVETQRENTKMMKLREFRLEVAKALCWCGPSIIKKRGRPSSFVSDMLDERIKRKPKLNVPPKDVRTDGMEHFPIWSNIRKRGSSKMVRNYVRKTDRGTYPKEKLLEAVERVKNGDLSAYRASIEYGIPRATIVARVYDRYGLKSNSLGRCTVLPEAIEEKLAKHLHVMEKYGFGLTRVEIMELVGHYIAKNQIDNPFKNGIPGAL</sequence>
<organism evidence="4 5">
    <name type="scientific">Parnassius apollo</name>
    <name type="common">Apollo butterfly</name>
    <name type="synonym">Papilio apollo</name>
    <dbReference type="NCBI Taxonomy" id="110799"/>
    <lineage>
        <taxon>Eukaryota</taxon>
        <taxon>Metazoa</taxon>
        <taxon>Ecdysozoa</taxon>
        <taxon>Arthropoda</taxon>
        <taxon>Hexapoda</taxon>
        <taxon>Insecta</taxon>
        <taxon>Pterygota</taxon>
        <taxon>Neoptera</taxon>
        <taxon>Endopterygota</taxon>
        <taxon>Lepidoptera</taxon>
        <taxon>Glossata</taxon>
        <taxon>Ditrysia</taxon>
        <taxon>Papilionoidea</taxon>
        <taxon>Papilionidae</taxon>
        <taxon>Parnassiinae</taxon>
        <taxon>Parnassini</taxon>
        <taxon>Parnassius</taxon>
        <taxon>Parnassius</taxon>
    </lineage>
</organism>
<feature type="region of interest" description="Disordered" evidence="1">
    <location>
        <begin position="66"/>
        <end position="133"/>
    </location>
</feature>
<dbReference type="InterPro" id="IPR029526">
    <property type="entry name" value="PGBD"/>
</dbReference>
<dbReference type="AlphaFoldDB" id="A0A8S3X942"/>
<dbReference type="Proteomes" id="UP000691718">
    <property type="component" value="Unassembled WGS sequence"/>
</dbReference>
<evidence type="ECO:0000256" key="1">
    <source>
        <dbReference type="SAM" id="MobiDB-lite"/>
    </source>
</evidence>
<comment type="caution">
    <text evidence="4">The sequence shown here is derived from an EMBL/GenBank/DDBJ whole genome shotgun (WGS) entry which is preliminary data.</text>
</comment>
<dbReference type="GO" id="GO:0003677">
    <property type="term" value="F:DNA binding"/>
    <property type="evidence" value="ECO:0007669"/>
    <property type="project" value="InterPro"/>
</dbReference>
<evidence type="ECO:0000313" key="4">
    <source>
        <dbReference type="EMBL" id="CAG5000363.1"/>
    </source>
</evidence>
<proteinExistence type="predicted"/>
<evidence type="ECO:0000259" key="3">
    <source>
        <dbReference type="Pfam" id="PF13843"/>
    </source>
</evidence>
<dbReference type="Pfam" id="PF05225">
    <property type="entry name" value="HTH_psq"/>
    <property type="match status" value="1"/>
</dbReference>
<dbReference type="InterPro" id="IPR007889">
    <property type="entry name" value="HTH_Psq"/>
</dbReference>